<name>A0AA97I0T1_9SPHN</name>
<gene>
    <name evidence="1" type="ORF">RB602_12500</name>
</gene>
<dbReference type="AlphaFoldDB" id="A0AA97I0T1"/>
<keyword evidence="2" id="KW-1185">Reference proteome</keyword>
<evidence type="ECO:0000313" key="1">
    <source>
        <dbReference type="EMBL" id="WOE74658.1"/>
    </source>
</evidence>
<proteinExistence type="predicted"/>
<evidence type="ECO:0000313" key="2">
    <source>
        <dbReference type="Proteomes" id="UP001302429"/>
    </source>
</evidence>
<dbReference type="EMBL" id="CP136594">
    <property type="protein sequence ID" value="WOE74658.1"/>
    <property type="molecule type" value="Genomic_DNA"/>
</dbReference>
<sequence length="218" mass="24927">MSSLNSNISANARQISLADAADIIGRRFHHEDWKSDDPFALENGIDQAPDREAWTRARHVQDELTSYVTGGWVTAYALADDGVSFTKLPMEWLTNPSFALNIRTGCFMVHIDQWEQIWFDRPELLNALPKAGQPRQKHTFEWDKIIHEGWMFALRQETVPIKAEIVRHLGSWCPENKQAVPDGSLLAKVAKTIVDFLTENKTGWENLKMKRLEAKANE</sequence>
<dbReference type="RefSeq" id="WP_317080918.1">
    <property type="nucleotide sequence ID" value="NZ_CP136594.1"/>
</dbReference>
<protein>
    <submittedName>
        <fullName evidence="1">Uncharacterized protein</fullName>
    </submittedName>
</protein>
<organism evidence="1 2">
    <name type="scientific">Alterisphingorhabdus coralli</name>
    <dbReference type="NCBI Taxonomy" id="3071408"/>
    <lineage>
        <taxon>Bacteria</taxon>
        <taxon>Pseudomonadati</taxon>
        <taxon>Pseudomonadota</taxon>
        <taxon>Alphaproteobacteria</taxon>
        <taxon>Sphingomonadales</taxon>
        <taxon>Sphingomonadaceae</taxon>
        <taxon>Alterisphingorhabdus (ex Yan et al. 2024)</taxon>
    </lineage>
</organism>
<dbReference type="KEGG" id="acoa:RB602_12500"/>
<dbReference type="Proteomes" id="UP001302429">
    <property type="component" value="Chromosome"/>
</dbReference>
<reference evidence="1 2" key="1">
    <citation type="submission" date="2023-10" db="EMBL/GenBank/DDBJ databases">
        <title>Complete genome sequence of a Sphingomonadaceae bacterium.</title>
        <authorList>
            <person name="Yan C."/>
        </authorList>
    </citation>
    <scope>NUCLEOTIDE SEQUENCE [LARGE SCALE GENOMIC DNA]</scope>
    <source>
        <strain evidence="1 2">SCSIO 66989</strain>
    </source>
</reference>
<accession>A0AA97I0T1</accession>